<accession>A0ABX6H384</accession>
<dbReference type="PROSITE" id="PS50928">
    <property type="entry name" value="ABC_TM1"/>
    <property type="match status" value="1"/>
</dbReference>
<keyword evidence="2 7" id="KW-0813">Transport</keyword>
<comment type="subcellular location">
    <subcellularLocation>
        <location evidence="1 7">Cell membrane</location>
        <topology evidence="1 7">Multi-pass membrane protein</topology>
    </subcellularLocation>
</comment>
<dbReference type="Proteomes" id="UP000464597">
    <property type="component" value="Chromosome"/>
</dbReference>
<keyword evidence="10" id="KW-1185">Reference proteome</keyword>
<keyword evidence="5 7" id="KW-1133">Transmembrane helix</keyword>
<feature type="transmembrane region" description="Helical" evidence="7">
    <location>
        <begin position="88"/>
        <end position="113"/>
    </location>
</feature>
<name>A0ABX6H384_9MICO</name>
<evidence type="ECO:0000256" key="5">
    <source>
        <dbReference type="ARBA" id="ARBA00022989"/>
    </source>
</evidence>
<keyword evidence="4 7" id="KW-0812">Transmembrane</keyword>
<dbReference type="RefSeq" id="WP_159423592.1">
    <property type="nucleotide sequence ID" value="NZ_CP047180.1"/>
</dbReference>
<dbReference type="InterPro" id="IPR035906">
    <property type="entry name" value="MetI-like_sf"/>
</dbReference>
<evidence type="ECO:0000313" key="10">
    <source>
        <dbReference type="Proteomes" id="UP000464597"/>
    </source>
</evidence>
<evidence type="ECO:0000259" key="8">
    <source>
        <dbReference type="PROSITE" id="PS50928"/>
    </source>
</evidence>
<dbReference type="InterPro" id="IPR000515">
    <property type="entry name" value="MetI-like"/>
</dbReference>
<reference evidence="10" key="1">
    <citation type="submission" date="2019-12" db="EMBL/GenBank/DDBJ databases">
        <title>Complete and draft genome sequences of new strains and members of some known species of the genus Rathayibacter isolated from plants.</title>
        <authorList>
            <person name="Tarlachkov S.V."/>
            <person name="Starodumova I.P."/>
            <person name="Dorofeeva L.V."/>
            <person name="Prisyazhnaya N.V."/>
            <person name="Leyn S."/>
            <person name="Zlamal J."/>
            <person name="Elan M."/>
            <person name="Osterman A.L."/>
            <person name="Nadler S."/>
            <person name="Subbotin S.A."/>
            <person name="Evtushenko L.I."/>
        </authorList>
    </citation>
    <scope>NUCLEOTIDE SEQUENCE [LARGE SCALE GENOMIC DNA]</scope>
    <source>
        <strain evidence="10">VKM Ac-2802</strain>
    </source>
</reference>
<gene>
    <name evidence="9" type="ORF">GSU69_16655</name>
</gene>
<dbReference type="SUPFAM" id="SSF161098">
    <property type="entry name" value="MetI-like"/>
    <property type="match status" value="1"/>
</dbReference>
<evidence type="ECO:0000256" key="2">
    <source>
        <dbReference type="ARBA" id="ARBA00022448"/>
    </source>
</evidence>
<dbReference type="PANTHER" id="PTHR43386:SF1">
    <property type="entry name" value="D,D-DIPEPTIDE TRANSPORT SYSTEM PERMEASE PROTEIN DDPC-RELATED"/>
    <property type="match status" value="1"/>
</dbReference>
<keyword evidence="6 7" id="KW-0472">Membrane</keyword>
<organism evidence="9 10">
    <name type="scientific">Rathayibacter festucae</name>
    <dbReference type="NCBI Taxonomy" id="110937"/>
    <lineage>
        <taxon>Bacteria</taxon>
        <taxon>Bacillati</taxon>
        <taxon>Actinomycetota</taxon>
        <taxon>Actinomycetes</taxon>
        <taxon>Micrococcales</taxon>
        <taxon>Microbacteriaceae</taxon>
        <taxon>Rathayibacter</taxon>
    </lineage>
</organism>
<dbReference type="PANTHER" id="PTHR43386">
    <property type="entry name" value="OLIGOPEPTIDE TRANSPORT SYSTEM PERMEASE PROTEIN APPC"/>
    <property type="match status" value="1"/>
</dbReference>
<feature type="transmembrane region" description="Helical" evidence="7">
    <location>
        <begin position="254"/>
        <end position="274"/>
    </location>
</feature>
<dbReference type="InterPro" id="IPR050366">
    <property type="entry name" value="BP-dependent_transpt_permease"/>
</dbReference>
<proteinExistence type="inferred from homology"/>
<comment type="similarity">
    <text evidence="7">Belongs to the binding-protein-dependent transport system permease family.</text>
</comment>
<evidence type="ECO:0000256" key="6">
    <source>
        <dbReference type="ARBA" id="ARBA00023136"/>
    </source>
</evidence>
<feature type="domain" description="ABC transmembrane type-1" evidence="8">
    <location>
        <begin position="86"/>
        <end position="275"/>
    </location>
</feature>
<protein>
    <submittedName>
        <fullName evidence="9">ABC transporter permease subunit</fullName>
    </submittedName>
</protein>
<dbReference type="CDD" id="cd06261">
    <property type="entry name" value="TM_PBP2"/>
    <property type="match status" value="1"/>
</dbReference>
<keyword evidence="3" id="KW-1003">Cell membrane</keyword>
<dbReference type="Pfam" id="PF00528">
    <property type="entry name" value="BPD_transp_1"/>
    <property type="match status" value="1"/>
</dbReference>
<evidence type="ECO:0000256" key="1">
    <source>
        <dbReference type="ARBA" id="ARBA00004651"/>
    </source>
</evidence>
<evidence type="ECO:0000256" key="7">
    <source>
        <dbReference type="RuleBase" id="RU363032"/>
    </source>
</evidence>
<dbReference type="Gene3D" id="1.10.3720.10">
    <property type="entry name" value="MetI-like"/>
    <property type="match status" value="1"/>
</dbReference>
<feature type="transmembrane region" description="Helical" evidence="7">
    <location>
        <begin position="21"/>
        <end position="44"/>
    </location>
</feature>
<dbReference type="EMBL" id="CP047180">
    <property type="protein sequence ID" value="QHC64153.1"/>
    <property type="molecule type" value="Genomic_DNA"/>
</dbReference>
<evidence type="ECO:0000313" key="9">
    <source>
        <dbReference type="EMBL" id="QHC64153.1"/>
    </source>
</evidence>
<evidence type="ECO:0000256" key="3">
    <source>
        <dbReference type="ARBA" id="ARBA00022475"/>
    </source>
</evidence>
<evidence type="ECO:0000256" key="4">
    <source>
        <dbReference type="ARBA" id="ARBA00022692"/>
    </source>
</evidence>
<feature type="transmembrane region" description="Helical" evidence="7">
    <location>
        <begin position="134"/>
        <end position="158"/>
    </location>
</feature>
<sequence>MTTEIIRTRTRWQLAAARLPGPSVAVAVVMLAVVALVVIVVPFLPAFDPYSQDLAGSLAAPFADPAHLLGTDALGRDTLSRLAVATRVSLLVALGAVAISAAVGLAVGLLAGWRRGRLDGFLMAVGDVQLAIPVVLLLIVLVAALGSSPLLLVTLLGLTNWVGYGRVTRSLTVSLREREFVSSVTAAGGSGWWIVRKHLLPNVLPQVLILAAFEIGVVITIESSLSFLGLGIQPPTPSLGLMINEGQKYLQTDAALTLLPALMILFVIGGIQFVSQGARPRR</sequence>